<feature type="transmembrane region" description="Helical" evidence="1">
    <location>
        <begin position="82"/>
        <end position="106"/>
    </location>
</feature>
<organism evidence="2 3">
    <name type="scientific">Aspergillus saccharolyticus JOP 1030-1</name>
    <dbReference type="NCBI Taxonomy" id="1450539"/>
    <lineage>
        <taxon>Eukaryota</taxon>
        <taxon>Fungi</taxon>
        <taxon>Dikarya</taxon>
        <taxon>Ascomycota</taxon>
        <taxon>Pezizomycotina</taxon>
        <taxon>Eurotiomycetes</taxon>
        <taxon>Eurotiomycetidae</taxon>
        <taxon>Eurotiales</taxon>
        <taxon>Aspergillaceae</taxon>
        <taxon>Aspergillus</taxon>
        <taxon>Aspergillus subgen. Circumdati</taxon>
    </lineage>
</organism>
<dbReference type="RefSeq" id="XP_025426253.1">
    <property type="nucleotide sequence ID" value="XM_025571165.1"/>
</dbReference>
<reference evidence="2 3" key="1">
    <citation type="submission" date="2016-12" db="EMBL/GenBank/DDBJ databases">
        <title>The genomes of Aspergillus section Nigri reveals drivers in fungal speciation.</title>
        <authorList>
            <consortium name="DOE Joint Genome Institute"/>
            <person name="Vesth T.C."/>
            <person name="Nybo J."/>
            <person name="Theobald S."/>
            <person name="Brandl J."/>
            <person name="Frisvad J.C."/>
            <person name="Nielsen K.F."/>
            <person name="Lyhne E.K."/>
            <person name="Kogle M.E."/>
            <person name="Kuo A."/>
            <person name="Riley R."/>
            <person name="Clum A."/>
            <person name="Nolan M."/>
            <person name="Lipzen A."/>
            <person name="Salamov A."/>
            <person name="Henrissat B."/>
            <person name="Wiebenga A."/>
            <person name="De Vries R.P."/>
            <person name="Grigoriev I.V."/>
            <person name="Mortensen U.H."/>
            <person name="Andersen M.R."/>
            <person name="Baker S.E."/>
        </authorList>
    </citation>
    <scope>NUCLEOTIDE SEQUENCE [LARGE SCALE GENOMIC DNA]</scope>
    <source>
        <strain evidence="2 3">JOP 1030-1</strain>
    </source>
</reference>
<keyword evidence="3" id="KW-1185">Reference proteome</keyword>
<gene>
    <name evidence="2" type="ORF">BP01DRAFT_224280</name>
</gene>
<evidence type="ECO:0000256" key="1">
    <source>
        <dbReference type="SAM" id="Phobius"/>
    </source>
</evidence>
<evidence type="ECO:0000313" key="3">
    <source>
        <dbReference type="Proteomes" id="UP000248349"/>
    </source>
</evidence>
<dbReference type="GeneID" id="37072393"/>
<feature type="transmembrane region" description="Helical" evidence="1">
    <location>
        <begin position="6"/>
        <end position="22"/>
    </location>
</feature>
<dbReference type="Proteomes" id="UP000248349">
    <property type="component" value="Unassembled WGS sequence"/>
</dbReference>
<name>A0A318YZ40_9EURO</name>
<proteinExistence type="predicted"/>
<keyword evidence="1" id="KW-0472">Membrane</keyword>
<evidence type="ECO:0000313" key="2">
    <source>
        <dbReference type="EMBL" id="PYH40271.1"/>
    </source>
</evidence>
<keyword evidence="1" id="KW-1133">Transmembrane helix</keyword>
<protein>
    <submittedName>
        <fullName evidence="2">Uncharacterized protein</fullName>
    </submittedName>
</protein>
<keyword evidence="1" id="KW-0812">Transmembrane</keyword>
<accession>A0A318YZ40</accession>
<sequence length="108" mass="12573">MMHTDIWIMDFFFFFLSIYLVFDMSLRIQAFGREIRVTVMVCLFVLFKESIAKEMPNDQDAANETNWSAVQTILELGSLEEIISSNCVFVVICIFFPPLPCISFLLRN</sequence>
<dbReference type="EMBL" id="KZ821291">
    <property type="protein sequence ID" value="PYH40271.1"/>
    <property type="molecule type" value="Genomic_DNA"/>
</dbReference>
<dbReference type="AlphaFoldDB" id="A0A318YZ40"/>